<feature type="compositionally biased region" description="Acidic residues" evidence="7">
    <location>
        <begin position="167"/>
        <end position="183"/>
    </location>
</feature>
<evidence type="ECO:0000256" key="5">
    <source>
        <dbReference type="ARBA" id="ARBA00023242"/>
    </source>
</evidence>
<dbReference type="PANTHER" id="PTHR12838">
    <property type="entry name" value="U3 SMALL NUCLEOLAR RNA-ASSOCIATED PROTEIN 11"/>
    <property type="match status" value="1"/>
</dbReference>
<evidence type="ECO:0000256" key="7">
    <source>
        <dbReference type="SAM" id="MobiDB-lite"/>
    </source>
</evidence>
<sequence length="253" mass="29019">MSSLRNAVQRRPHRERSQLPSRSRLGHLEKHRDYTLRARDYASKKRTLTSLRAKAAARNPDEFYFAMTHAHTTAAGVHVSTRPTSVAMPIDVVRGLKMQDKAYLRTMADIERRKREKIEAEVTFVGDDGTVGIGRKTVFSETGEAIPTSKSTSAKRKTNSRQQPPLLDDDGDEEMDWEDEEEEEKPKPSKAEAKAAKARTAKYRELEARMKREAELRSLEREIDAQREYMGKSAPRTGMTRDGKRWFNNARKK</sequence>
<dbReference type="GO" id="GO:0032040">
    <property type="term" value="C:small-subunit processome"/>
    <property type="evidence" value="ECO:0007669"/>
    <property type="project" value="UniProtKB-UniRule"/>
</dbReference>
<comment type="subunit">
    <text evidence="6">Component of the ribosomal small subunit (SSU) processome.</text>
</comment>
<dbReference type="PIRSF" id="PIRSF015952">
    <property type="entry name" value="U3snoRNP11"/>
    <property type="match status" value="1"/>
</dbReference>
<evidence type="ECO:0000313" key="9">
    <source>
        <dbReference type="Proteomes" id="UP001375240"/>
    </source>
</evidence>
<keyword evidence="9" id="KW-1185">Reference proteome</keyword>
<dbReference type="InterPro" id="IPR007144">
    <property type="entry name" value="SSU_processome_Utp11"/>
</dbReference>
<evidence type="ECO:0000256" key="1">
    <source>
        <dbReference type="ARBA" id="ARBA00004099"/>
    </source>
</evidence>
<dbReference type="GO" id="GO:0006364">
    <property type="term" value="P:rRNA processing"/>
    <property type="evidence" value="ECO:0007669"/>
    <property type="project" value="UniProtKB-UniRule"/>
</dbReference>
<dbReference type="Proteomes" id="UP001375240">
    <property type="component" value="Unassembled WGS sequence"/>
</dbReference>
<comment type="similarity">
    <text evidence="3 6">Belongs to the UTP11 family.</text>
</comment>
<feature type="region of interest" description="Disordered" evidence="7">
    <location>
        <begin position="1"/>
        <end position="30"/>
    </location>
</feature>
<protein>
    <recommendedName>
        <fullName evidence="6">U3 small nucleolar RNA-associated protein 11</fullName>
        <shortName evidence="6">U3 snoRNA-associated protein 11</shortName>
    </recommendedName>
</protein>
<comment type="subcellular location">
    <subcellularLocation>
        <location evidence="2 6">Nucleus</location>
        <location evidence="2 6">Nucleolus</location>
    </subcellularLocation>
</comment>
<accession>A0AAV9UB84</accession>
<comment type="function">
    <text evidence="1 6">Involved in nucleolar processing of pre-18S ribosomal RNA.</text>
</comment>
<feature type="compositionally biased region" description="Basic and acidic residues" evidence="7">
    <location>
        <begin position="184"/>
        <end position="195"/>
    </location>
</feature>
<feature type="region of interest" description="Disordered" evidence="7">
    <location>
        <begin position="226"/>
        <end position="253"/>
    </location>
</feature>
<proteinExistence type="inferred from homology"/>
<dbReference type="Pfam" id="PF03998">
    <property type="entry name" value="Utp11"/>
    <property type="match status" value="1"/>
</dbReference>
<comment type="caution">
    <text evidence="8">The sequence shown here is derived from an EMBL/GenBank/DDBJ whole genome shotgun (WGS) entry which is preliminary data.</text>
</comment>
<feature type="region of interest" description="Disordered" evidence="7">
    <location>
        <begin position="136"/>
        <end position="201"/>
    </location>
</feature>
<dbReference type="EMBL" id="JAVHNQ010000009">
    <property type="protein sequence ID" value="KAK6338850.1"/>
    <property type="molecule type" value="Genomic_DNA"/>
</dbReference>
<evidence type="ECO:0000313" key="8">
    <source>
        <dbReference type="EMBL" id="KAK6338850.1"/>
    </source>
</evidence>
<evidence type="ECO:0000256" key="6">
    <source>
        <dbReference type="PIRNR" id="PIRNR015952"/>
    </source>
</evidence>
<dbReference type="AlphaFoldDB" id="A0AAV9UB84"/>
<organism evidence="8 9">
    <name type="scientific">Orbilia brochopaga</name>
    <dbReference type="NCBI Taxonomy" id="3140254"/>
    <lineage>
        <taxon>Eukaryota</taxon>
        <taxon>Fungi</taxon>
        <taxon>Dikarya</taxon>
        <taxon>Ascomycota</taxon>
        <taxon>Pezizomycotina</taxon>
        <taxon>Orbiliomycetes</taxon>
        <taxon>Orbiliales</taxon>
        <taxon>Orbiliaceae</taxon>
        <taxon>Orbilia</taxon>
    </lineage>
</organism>
<keyword evidence="5 6" id="KW-0539">Nucleus</keyword>
<reference evidence="8 9" key="1">
    <citation type="submission" date="2019-10" db="EMBL/GenBank/DDBJ databases">
        <authorList>
            <person name="Palmer J.M."/>
        </authorList>
    </citation>
    <scope>NUCLEOTIDE SEQUENCE [LARGE SCALE GENOMIC DNA]</scope>
    <source>
        <strain evidence="8 9">TWF696</strain>
    </source>
</reference>
<gene>
    <name evidence="8" type="ORF">TWF696_009658</name>
</gene>
<evidence type="ECO:0000256" key="3">
    <source>
        <dbReference type="ARBA" id="ARBA00008105"/>
    </source>
</evidence>
<name>A0AAV9UB84_9PEZI</name>
<keyword evidence="4 6" id="KW-0698">rRNA processing</keyword>
<evidence type="ECO:0000256" key="4">
    <source>
        <dbReference type="ARBA" id="ARBA00022552"/>
    </source>
</evidence>
<dbReference type="PANTHER" id="PTHR12838:SF0">
    <property type="entry name" value="U3 SMALL NUCLEOLAR RNA-ASSOCIATED PROTEIN 11-RELATED"/>
    <property type="match status" value="1"/>
</dbReference>
<evidence type="ECO:0000256" key="2">
    <source>
        <dbReference type="ARBA" id="ARBA00004604"/>
    </source>
</evidence>